<organism evidence="2 3">
    <name type="scientific">Extremus antarcticus</name>
    <dbReference type="NCBI Taxonomy" id="702011"/>
    <lineage>
        <taxon>Eukaryota</taxon>
        <taxon>Fungi</taxon>
        <taxon>Dikarya</taxon>
        <taxon>Ascomycota</taxon>
        <taxon>Pezizomycotina</taxon>
        <taxon>Dothideomycetes</taxon>
        <taxon>Dothideomycetidae</taxon>
        <taxon>Mycosphaerellales</taxon>
        <taxon>Extremaceae</taxon>
        <taxon>Extremus</taxon>
    </lineage>
</organism>
<feature type="signal peptide" evidence="1">
    <location>
        <begin position="1"/>
        <end position="22"/>
    </location>
</feature>
<protein>
    <submittedName>
        <fullName evidence="2">Uncharacterized protein</fullName>
    </submittedName>
</protein>
<evidence type="ECO:0000313" key="2">
    <source>
        <dbReference type="EMBL" id="KAK3054874.1"/>
    </source>
</evidence>
<keyword evidence="1" id="KW-0732">Signal</keyword>
<dbReference type="Proteomes" id="UP001271007">
    <property type="component" value="Unassembled WGS sequence"/>
</dbReference>
<gene>
    <name evidence="2" type="ORF">LTR09_004032</name>
</gene>
<dbReference type="AlphaFoldDB" id="A0AAJ0DQF6"/>
<evidence type="ECO:0000313" key="3">
    <source>
        <dbReference type="Proteomes" id="UP001271007"/>
    </source>
</evidence>
<accession>A0AAJ0DQF6</accession>
<evidence type="ECO:0000256" key="1">
    <source>
        <dbReference type="SAM" id="SignalP"/>
    </source>
</evidence>
<proteinExistence type="predicted"/>
<dbReference type="EMBL" id="JAWDJX010000010">
    <property type="protein sequence ID" value="KAK3054874.1"/>
    <property type="molecule type" value="Genomic_DNA"/>
</dbReference>
<comment type="caution">
    <text evidence="2">The sequence shown here is derived from an EMBL/GenBank/DDBJ whole genome shotgun (WGS) entry which is preliminary data.</text>
</comment>
<keyword evidence="3" id="KW-1185">Reference proteome</keyword>
<reference evidence="2" key="1">
    <citation type="submission" date="2023-04" db="EMBL/GenBank/DDBJ databases">
        <title>Black Yeasts Isolated from many extreme environments.</title>
        <authorList>
            <person name="Coleine C."/>
            <person name="Stajich J.E."/>
            <person name="Selbmann L."/>
        </authorList>
    </citation>
    <scope>NUCLEOTIDE SEQUENCE</scope>
    <source>
        <strain evidence="2">CCFEE 5312</strain>
    </source>
</reference>
<name>A0AAJ0DQF6_9PEZI</name>
<feature type="chain" id="PRO_5042488337" evidence="1">
    <location>
        <begin position="23"/>
        <end position="138"/>
    </location>
</feature>
<sequence>MKLLSTLLGLLATFLSIGPAAAVLPGVENWWGKCHSKHPAIASAIHNFCDLAGYSNHVPRQWSIMGQHSDQGKFDRDAWVGIGGNCNPQQWVPKKYCYLQFYQMCVQDAGAGGGLRTYGGCQSWEITRAGVPGGMIGN</sequence>